<protein>
    <recommendedName>
        <fullName evidence="4">GATA-type domain-containing protein</fullName>
    </recommendedName>
</protein>
<proteinExistence type="predicted"/>
<name>A0AAW0BAR0_9AGAR</name>
<evidence type="ECO:0008006" key="4">
    <source>
        <dbReference type="Google" id="ProtNLM"/>
    </source>
</evidence>
<sequence length="330" mass="35898">MSSSRLPSSTAGGNLSGRDRSAFATASKANAEPQSVKNADVKDDLVDPPAPRGAIFRNNEPFSYTEPFSSLTPSLPSGLSSAHNDTDVAIGVRLVETAHYFARSGGAEVHASEMLYLMQHRVHVSRLRELLELSALARELLVDDESSADSHSRLEHDDHVVRVRQEVNTTPPWYFATTPGFTDHHYPQASGSGAYPSTSGLPVEPRHGEYEQSRAPGMTPEFRNGFGTSSRAFHLGGALPVGPVPSQMMVTTAPPFFQSPPLYRAPSPATPKNKRRHHAPGKLARKPGRCTNHGCDVTESTEWRTHPQTKAPLCNSCGQKIRAAFNKSRK</sequence>
<dbReference type="SUPFAM" id="SSF57716">
    <property type="entry name" value="Glucocorticoid receptor-like (DNA-binding domain)"/>
    <property type="match status" value="1"/>
</dbReference>
<evidence type="ECO:0000313" key="2">
    <source>
        <dbReference type="EMBL" id="KAK7022669.1"/>
    </source>
</evidence>
<dbReference type="Gene3D" id="3.30.50.10">
    <property type="entry name" value="Erythroid Transcription Factor GATA-1, subunit A"/>
    <property type="match status" value="1"/>
</dbReference>
<reference evidence="2 3" key="1">
    <citation type="journal article" date="2024" name="J Genomics">
        <title>Draft genome sequencing and assembly of Favolaschia claudopus CIRM-BRFM 2984 isolated from oak limbs.</title>
        <authorList>
            <person name="Navarro D."/>
            <person name="Drula E."/>
            <person name="Chaduli D."/>
            <person name="Cazenave R."/>
            <person name="Ahrendt S."/>
            <person name="Wang J."/>
            <person name="Lipzen A."/>
            <person name="Daum C."/>
            <person name="Barry K."/>
            <person name="Grigoriev I.V."/>
            <person name="Favel A."/>
            <person name="Rosso M.N."/>
            <person name="Martin F."/>
        </authorList>
    </citation>
    <scope>NUCLEOTIDE SEQUENCE [LARGE SCALE GENOMIC DNA]</scope>
    <source>
        <strain evidence="2 3">CIRM-BRFM 2984</strain>
    </source>
</reference>
<dbReference type="AlphaFoldDB" id="A0AAW0BAR0"/>
<evidence type="ECO:0000313" key="3">
    <source>
        <dbReference type="Proteomes" id="UP001362999"/>
    </source>
</evidence>
<keyword evidence="3" id="KW-1185">Reference proteome</keyword>
<dbReference type="InterPro" id="IPR013088">
    <property type="entry name" value="Znf_NHR/GATA"/>
</dbReference>
<feature type="region of interest" description="Disordered" evidence="1">
    <location>
        <begin position="190"/>
        <end position="217"/>
    </location>
</feature>
<dbReference type="GO" id="GO:0006355">
    <property type="term" value="P:regulation of DNA-templated transcription"/>
    <property type="evidence" value="ECO:0007669"/>
    <property type="project" value="InterPro"/>
</dbReference>
<dbReference type="EMBL" id="JAWWNJ010000037">
    <property type="protein sequence ID" value="KAK7022669.1"/>
    <property type="molecule type" value="Genomic_DNA"/>
</dbReference>
<evidence type="ECO:0000256" key="1">
    <source>
        <dbReference type="SAM" id="MobiDB-lite"/>
    </source>
</evidence>
<dbReference type="Proteomes" id="UP001362999">
    <property type="component" value="Unassembled WGS sequence"/>
</dbReference>
<organism evidence="2 3">
    <name type="scientific">Favolaschia claudopus</name>
    <dbReference type="NCBI Taxonomy" id="2862362"/>
    <lineage>
        <taxon>Eukaryota</taxon>
        <taxon>Fungi</taxon>
        <taxon>Dikarya</taxon>
        <taxon>Basidiomycota</taxon>
        <taxon>Agaricomycotina</taxon>
        <taxon>Agaricomycetes</taxon>
        <taxon>Agaricomycetidae</taxon>
        <taxon>Agaricales</taxon>
        <taxon>Marasmiineae</taxon>
        <taxon>Mycenaceae</taxon>
        <taxon>Favolaschia</taxon>
    </lineage>
</organism>
<feature type="compositionally biased region" description="Polar residues" evidence="1">
    <location>
        <begin position="1"/>
        <end position="13"/>
    </location>
</feature>
<dbReference type="GO" id="GO:0008270">
    <property type="term" value="F:zinc ion binding"/>
    <property type="evidence" value="ECO:0007669"/>
    <property type="project" value="InterPro"/>
</dbReference>
<gene>
    <name evidence="2" type="ORF">R3P38DRAFT_1122377</name>
</gene>
<accession>A0AAW0BAR0</accession>
<comment type="caution">
    <text evidence="2">The sequence shown here is derived from an EMBL/GenBank/DDBJ whole genome shotgun (WGS) entry which is preliminary data.</text>
</comment>
<feature type="region of interest" description="Disordered" evidence="1">
    <location>
        <begin position="1"/>
        <end position="59"/>
    </location>
</feature>
<feature type="compositionally biased region" description="Polar residues" evidence="1">
    <location>
        <begin position="190"/>
        <end position="200"/>
    </location>
</feature>
<feature type="compositionally biased region" description="Basic residues" evidence="1">
    <location>
        <begin position="272"/>
        <end position="288"/>
    </location>
</feature>
<feature type="region of interest" description="Disordered" evidence="1">
    <location>
        <begin position="265"/>
        <end position="293"/>
    </location>
</feature>